<dbReference type="PROSITE" id="PS51257">
    <property type="entry name" value="PROKAR_LIPOPROTEIN"/>
    <property type="match status" value="1"/>
</dbReference>
<sequence>MAKLTGLTVGFVLLACAAVAAAAPCIECKDCQGMQSCYQVCKQSCPKAPPAGPTVNGQLCEGYGALASATEAQKACDLTMDCQGMQSCYQVCKQSCPKAPPAGPTVNGQLCEGYGALASATEAQKACDLTMKYCSNAPPGLSVGAFPVSLGQCANIAYGVCQAHALDHHKSPCGHHFKGYQQCSGQQFMAFYSSIVNDGCRNAIQWIQQAAKTTGRRLKL</sequence>
<evidence type="ECO:0000313" key="2">
    <source>
        <dbReference type="EMBL" id="SZX62733.1"/>
    </source>
</evidence>
<evidence type="ECO:0008006" key="4">
    <source>
        <dbReference type="Google" id="ProtNLM"/>
    </source>
</evidence>
<feature type="chain" id="PRO_5016946255" description="VDE lipocalin domain-containing protein" evidence="1">
    <location>
        <begin position="23"/>
        <end position="220"/>
    </location>
</feature>
<evidence type="ECO:0000313" key="3">
    <source>
        <dbReference type="Proteomes" id="UP000256970"/>
    </source>
</evidence>
<dbReference type="EMBL" id="FNXT01000261">
    <property type="protein sequence ID" value="SZX62733.1"/>
    <property type="molecule type" value="Genomic_DNA"/>
</dbReference>
<organism evidence="2 3">
    <name type="scientific">Tetradesmus obliquus</name>
    <name type="common">Green alga</name>
    <name type="synonym">Acutodesmus obliquus</name>
    <dbReference type="NCBI Taxonomy" id="3088"/>
    <lineage>
        <taxon>Eukaryota</taxon>
        <taxon>Viridiplantae</taxon>
        <taxon>Chlorophyta</taxon>
        <taxon>core chlorophytes</taxon>
        <taxon>Chlorophyceae</taxon>
        <taxon>CS clade</taxon>
        <taxon>Sphaeropleales</taxon>
        <taxon>Scenedesmaceae</taxon>
        <taxon>Tetradesmus</taxon>
    </lineage>
</organism>
<accession>A0A383VCQ8</accession>
<proteinExistence type="predicted"/>
<protein>
    <recommendedName>
        <fullName evidence="4">VDE lipocalin domain-containing protein</fullName>
    </recommendedName>
</protein>
<dbReference type="AlphaFoldDB" id="A0A383VCQ8"/>
<feature type="signal peptide" evidence="1">
    <location>
        <begin position="1"/>
        <end position="22"/>
    </location>
</feature>
<evidence type="ECO:0000256" key="1">
    <source>
        <dbReference type="SAM" id="SignalP"/>
    </source>
</evidence>
<dbReference type="Proteomes" id="UP000256970">
    <property type="component" value="Unassembled WGS sequence"/>
</dbReference>
<keyword evidence="1" id="KW-0732">Signal</keyword>
<keyword evidence="3" id="KW-1185">Reference proteome</keyword>
<name>A0A383VCQ8_TETOB</name>
<gene>
    <name evidence="2" type="ORF">BQ4739_LOCUS3320</name>
</gene>
<reference evidence="2 3" key="1">
    <citation type="submission" date="2016-10" db="EMBL/GenBank/DDBJ databases">
        <authorList>
            <person name="Cai Z."/>
        </authorList>
    </citation>
    <scope>NUCLEOTIDE SEQUENCE [LARGE SCALE GENOMIC DNA]</scope>
</reference>